<dbReference type="RefSeq" id="WP_407346547.1">
    <property type="nucleotide sequence ID" value="NZ_CP136864.1"/>
</dbReference>
<dbReference type="InterPro" id="IPR027471">
    <property type="entry name" value="YbeD-like_sf"/>
</dbReference>
<sequence length="99" mass="10866">MAELITGAGGAGGEEPPKIEFPCDYPVKVLGRNVTEFRPLVLEIFERHAPGFDQSTITVRDSRKGNFLSMTIIITATGPEQLEELHQDLRATGLVQMVL</sequence>
<name>A0ABZ0I1I6_9GAMM</name>
<dbReference type="Proteomes" id="UP001626537">
    <property type="component" value="Chromosome"/>
</dbReference>
<dbReference type="Gene3D" id="3.30.70.260">
    <property type="match status" value="1"/>
</dbReference>
<comment type="similarity">
    <text evidence="1 2">Belongs to the UPF0250 family.</text>
</comment>
<dbReference type="HAMAP" id="MF_00659">
    <property type="entry name" value="UPF0250"/>
    <property type="match status" value="1"/>
</dbReference>
<evidence type="ECO:0000313" key="4">
    <source>
        <dbReference type="Proteomes" id="UP001626537"/>
    </source>
</evidence>
<dbReference type="Pfam" id="PF04359">
    <property type="entry name" value="DUF493"/>
    <property type="match status" value="1"/>
</dbReference>
<dbReference type="PANTHER" id="PTHR38036:SF1">
    <property type="entry name" value="UPF0250 PROTEIN YBED"/>
    <property type="match status" value="1"/>
</dbReference>
<evidence type="ECO:0000256" key="1">
    <source>
        <dbReference type="ARBA" id="ARBA00008460"/>
    </source>
</evidence>
<gene>
    <name evidence="3" type="ORF">R0135_09295</name>
</gene>
<protein>
    <recommendedName>
        <fullName evidence="2">UPF0250 protein R0135_09295</fullName>
    </recommendedName>
</protein>
<accession>A0ABZ0I1I6</accession>
<reference evidence="3 4" key="1">
    <citation type="submission" date="2023-10" db="EMBL/GenBank/DDBJ databases">
        <title>Two novel species belonging to the OM43/NOR5 clade.</title>
        <authorList>
            <person name="Park M."/>
        </authorList>
    </citation>
    <scope>NUCLEOTIDE SEQUENCE [LARGE SCALE GENOMIC DNA]</scope>
    <source>
        <strain evidence="3 4">IMCC43200</strain>
    </source>
</reference>
<dbReference type="EMBL" id="CP136864">
    <property type="protein sequence ID" value="WOJ91981.1"/>
    <property type="molecule type" value="Genomic_DNA"/>
</dbReference>
<evidence type="ECO:0000256" key="2">
    <source>
        <dbReference type="HAMAP-Rule" id="MF_00659"/>
    </source>
</evidence>
<proteinExistence type="inferred from homology"/>
<dbReference type="PANTHER" id="PTHR38036">
    <property type="entry name" value="UPF0250 PROTEIN YBED"/>
    <property type="match status" value="1"/>
</dbReference>
<organism evidence="3 4">
    <name type="scientific">Congregibacter variabilis</name>
    <dbReference type="NCBI Taxonomy" id="3081200"/>
    <lineage>
        <taxon>Bacteria</taxon>
        <taxon>Pseudomonadati</taxon>
        <taxon>Pseudomonadota</taxon>
        <taxon>Gammaproteobacteria</taxon>
        <taxon>Cellvibrionales</taxon>
        <taxon>Halieaceae</taxon>
        <taxon>Congregibacter</taxon>
    </lineage>
</organism>
<keyword evidence="4" id="KW-1185">Reference proteome</keyword>
<evidence type="ECO:0000313" key="3">
    <source>
        <dbReference type="EMBL" id="WOJ91981.1"/>
    </source>
</evidence>
<dbReference type="SUPFAM" id="SSF117991">
    <property type="entry name" value="YbeD/HP0495-like"/>
    <property type="match status" value="1"/>
</dbReference>
<dbReference type="InterPro" id="IPR007454">
    <property type="entry name" value="UPF0250_YbeD-like"/>
</dbReference>